<dbReference type="Gene3D" id="3.40.190.10">
    <property type="entry name" value="Periplasmic binding protein-like II"/>
    <property type="match status" value="2"/>
</dbReference>
<reference evidence="7 8" key="1">
    <citation type="journal article" date="2022" name="Arch. Microbiol.">
        <title>Paraburkholderia bengalensis sp. nov. isolated from roots of Oryza sativa, IR64.</title>
        <authorList>
            <person name="Nag P."/>
            <person name="Mondal N."/>
            <person name="Sarkar J."/>
            <person name="Das S."/>
        </authorList>
    </citation>
    <scope>NUCLEOTIDE SEQUENCE [LARGE SCALE GENOMIC DNA]</scope>
    <source>
        <strain evidence="7 8">IR64_4_BI</strain>
    </source>
</reference>
<dbReference type="SUPFAM" id="SSF53850">
    <property type="entry name" value="Periplasmic binding protein-like II"/>
    <property type="match status" value="1"/>
</dbReference>
<sequence>MPLRLPPLNALRFFEAAARHGSFKLAAAELNVTPSAVSHGIVALEDALGVALFVREPRKLSLTPAGEQYFPYIAEAFSLIALGTQRLPDGRAHRAVSVSCAPTFAVRWLVPRLHAFRAQWPGIDVSIDTSRRQVGFPLDGFDFGIRLSRGPVPGSEWSRLFGERLVPVCSPAYRDTLLDAHGRVDLRRAALIHVDTASEDWQAWLDGAGIVDIDASRGLRFDTIQLALEAAATGMGVAIGRRPLVNAELDAGTLVEAGAPAVDAKTAYWLVSAEGADEQPDLQAFRRWLLDAAHAFDDAASMPGHDSGHSGHDRGHDRDLSARSL</sequence>
<evidence type="ECO:0000256" key="5">
    <source>
        <dbReference type="SAM" id="MobiDB-lite"/>
    </source>
</evidence>
<evidence type="ECO:0000256" key="1">
    <source>
        <dbReference type="ARBA" id="ARBA00009437"/>
    </source>
</evidence>
<dbReference type="PANTHER" id="PTHR30537:SF74">
    <property type="entry name" value="HTH-TYPE TRANSCRIPTIONAL REGULATOR TRPI"/>
    <property type="match status" value="1"/>
</dbReference>
<dbReference type="InterPro" id="IPR058163">
    <property type="entry name" value="LysR-type_TF_proteobact-type"/>
</dbReference>
<gene>
    <name evidence="7" type="primary">gcvA</name>
    <name evidence="7" type="ORF">H3V53_38915</name>
</gene>
<dbReference type="Pfam" id="PF03466">
    <property type="entry name" value="LysR_substrate"/>
    <property type="match status" value="1"/>
</dbReference>
<feature type="domain" description="HTH lysR-type" evidence="6">
    <location>
        <begin position="6"/>
        <end position="63"/>
    </location>
</feature>
<dbReference type="Pfam" id="PF00126">
    <property type="entry name" value="HTH_1"/>
    <property type="match status" value="1"/>
</dbReference>
<dbReference type="SUPFAM" id="SSF46785">
    <property type="entry name" value="Winged helix' DNA-binding domain"/>
    <property type="match status" value="1"/>
</dbReference>
<dbReference type="PANTHER" id="PTHR30537">
    <property type="entry name" value="HTH-TYPE TRANSCRIPTIONAL REGULATOR"/>
    <property type="match status" value="1"/>
</dbReference>
<dbReference type="RefSeq" id="WP_336602441.1">
    <property type="nucleotide sequence ID" value="NZ_JACFYJ010000137.1"/>
</dbReference>
<evidence type="ECO:0000313" key="8">
    <source>
        <dbReference type="Proteomes" id="UP001386437"/>
    </source>
</evidence>
<keyword evidence="4" id="KW-0804">Transcription</keyword>
<evidence type="ECO:0000256" key="4">
    <source>
        <dbReference type="ARBA" id="ARBA00023163"/>
    </source>
</evidence>
<dbReference type="PRINTS" id="PR00039">
    <property type="entry name" value="HTHLYSR"/>
</dbReference>
<feature type="compositionally biased region" description="Basic and acidic residues" evidence="5">
    <location>
        <begin position="306"/>
        <end position="325"/>
    </location>
</feature>
<dbReference type="InterPro" id="IPR000847">
    <property type="entry name" value="LysR_HTH_N"/>
</dbReference>
<dbReference type="EMBL" id="JACFYJ010000137">
    <property type="protein sequence ID" value="MEI6002853.1"/>
    <property type="molecule type" value="Genomic_DNA"/>
</dbReference>
<name>A0ABU8J4E1_9BURK</name>
<comment type="similarity">
    <text evidence="1">Belongs to the LysR transcriptional regulatory family.</text>
</comment>
<dbReference type="PROSITE" id="PS50931">
    <property type="entry name" value="HTH_LYSR"/>
    <property type="match status" value="1"/>
</dbReference>
<comment type="caution">
    <text evidence="7">The sequence shown here is derived from an EMBL/GenBank/DDBJ whole genome shotgun (WGS) entry which is preliminary data.</text>
</comment>
<organism evidence="7 8">
    <name type="scientific">Paraburkholderia bengalensis</name>
    <dbReference type="NCBI Taxonomy" id="2747562"/>
    <lineage>
        <taxon>Bacteria</taxon>
        <taxon>Pseudomonadati</taxon>
        <taxon>Pseudomonadota</taxon>
        <taxon>Betaproteobacteria</taxon>
        <taxon>Burkholderiales</taxon>
        <taxon>Burkholderiaceae</taxon>
        <taxon>Paraburkholderia</taxon>
    </lineage>
</organism>
<keyword evidence="3" id="KW-0238">DNA-binding</keyword>
<accession>A0ABU8J4E1</accession>
<dbReference type="InterPro" id="IPR036390">
    <property type="entry name" value="WH_DNA-bd_sf"/>
</dbReference>
<keyword evidence="2" id="KW-0805">Transcription regulation</keyword>
<keyword evidence="8" id="KW-1185">Reference proteome</keyword>
<dbReference type="CDD" id="cd08432">
    <property type="entry name" value="PBP2_GcdR_TrpI_HvrB_AmpR_like"/>
    <property type="match status" value="1"/>
</dbReference>
<protein>
    <submittedName>
        <fullName evidence="7">Transcriptional regulator GcvA</fullName>
    </submittedName>
</protein>
<dbReference type="Proteomes" id="UP001386437">
    <property type="component" value="Unassembled WGS sequence"/>
</dbReference>
<evidence type="ECO:0000313" key="7">
    <source>
        <dbReference type="EMBL" id="MEI6002853.1"/>
    </source>
</evidence>
<dbReference type="InterPro" id="IPR005119">
    <property type="entry name" value="LysR_subst-bd"/>
</dbReference>
<evidence type="ECO:0000256" key="3">
    <source>
        <dbReference type="ARBA" id="ARBA00023125"/>
    </source>
</evidence>
<dbReference type="NCBIfam" id="NF008352">
    <property type="entry name" value="PRK11139.1"/>
    <property type="match status" value="1"/>
</dbReference>
<evidence type="ECO:0000259" key="6">
    <source>
        <dbReference type="PROSITE" id="PS50931"/>
    </source>
</evidence>
<proteinExistence type="inferred from homology"/>
<dbReference type="InterPro" id="IPR036388">
    <property type="entry name" value="WH-like_DNA-bd_sf"/>
</dbReference>
<feature type="region of interest" description="Disordered" evidence="5">
    <location>
        <begin position="300"/>
        <end position="325"/>
    </location>
</feature>
<evidence type="ECO:0000256" key="2">
    <source>
        <dbReference type="ARBA" id="ARBA00023015"/>
    </source>
</evidence>
<dbReference type="Gene3D" id="1.10.10.10">
    <property type="entry name" value="Winged helix-like DNA-binding domain superfamily/Winged helix DNA-binding domain"/>
    <property type="match status" value="1"/>
</dbReference>